<sequence length="139" mass="14387">MRRIFALAGLCALAAATIAQAETWTPYAKTANGLEWSYDADYSYRDVQSGRVVVMQAVGKPGAEPRMGPSGPGKADGVGFVTAVDCSGKSMISLGGYSPKKPLELSTTWRTATPGAAKSAEDKALVEAVCKNTAGLAAK</sequence>
<reference evidence="2 3" key="1">
    <citation type="submission" date="2020-08" db="EMBL/GenBank/DDBJ databases">
        <title>Genomic Encyclopedia of Type Strains, Phase IV (KMG-IV): sequencing the most valuable type-strain genomes for metagenomic binning, comparative biology and taxonomic classification.</title>
        <authorList>
            <person name="Goeker M."/>
        </authorList>
    </citation>
    <scope>NUCLEOTIDE SEQUENCE [LARGE SCALE GENOMIC DNA]</scope>
    <source>
        <strain evidence="2 3">DSM 21793</strain>
    </source>
</reference>
<keyword evidence="3" id="KW-1185">Reference proteome</keyword>
<evidence type="ECO:0000256" key="1">
    <source>
        <dbReference type="SAM" id="SignalP"/>
    </source>
</evidence>
<proteinExistence type="predicted"/>
<dbReference type="AlphaFoldDB" id="A0A840A0D8"/>
<name>A0A840A0D8_9CAUL</name>
<evidence type="ECO:0000313" key="2">
    <source>
        <dbReference type="EMBL" id="MBB3890960.1"/>
    </source>
</evidence>
<evidence type="ECO:0000313" key="3">
    <source>
        <dbReference type="Proteomes" id="UP000530564"/>
    </source>
</evidence>
<feature type="chain" id="PRO_5032759664" evidence="1">
    <location>
        <begin position="22"/>
        <end position="139"/>
    </location>
</feature>
<feature type="signal peptide" evidence="1">
    <location>
        <begin position="1"/>
        <end position="21"/>
    </location>
</feature>
<organism evidence="2 3">
    <name type="scientific">Phenylobacterium haematophilum</name>
    <dbReference type="NCBI Taxonomy" id="98513"/>
    <lineage>
        <taxon>Bacteria</taxon>
        <taxon>Pseudomonadati</taxon>
        <taxon>Pseudomonadota</taxon>
        <taxon>Alphaproteobacteria</taxon>
        <taxon>Caulobacterales</taxon>
        <taxon>Caulobacteraceae</taxon>
        <taxon>Phenylobacterium</taxon>
    </lineage>
</organism>
<keyword evidence="1" id="KW-0732">Signal</keyword>
<dbReference type="RefSeq" id="WP_183771453.1">
    <property type="nucleotide sequence ID" value="NZ_JACIDK010000002.1"/>
</dbReference>
<comment type="caution">
    <text evidence="2">The sequence shown here is derived from an EMBL/GenBank/DDBJ whole genome shotgun (WGS) entry which is preliminary data.</text>
</comment>
<dbReference type="EMBL" id="JACIDK010000002">
    <property type="protein sequence ID" value="MBB3890960.1"/>
    <property type="molecule type" value="Genomic_DNA"/>
</dbReference>
<protein>
    <submittedName>
        <fullName evidence="2">Uncharacterized protein</fullName>
    </submittedName>
</protein>
<dbReference type="Proteomes" id="UP000530564">
    <property type="component" value="Unassembled WGS sequence"/>
</dbReference>
<gene>
    <name evidence="2" type="ORF">GGQ61_001677</name>
</gene>
<accession>A0A840A0D8</accession>